<evidence type="ECO:0000313" key="1">
    <source>
        <dbReference type="EMBL" id="EPS65509.1"/>
    </source>
</evidence>
<comment type="caution">
    <text evidence="1">The sequence shown here is derived from an EMBL/GenBank/DDBJ whole genome shotgun (WGS) entry which is preliminary data.</text>
</comment>
<sequence length="80" mass="9066">MKAMYRDGAMEEEVEIHKPAVADAAGERSETMNENYVRRIGVPAKIRYQSGNYPLRISPESRVRYRIAKLGRRATANGVI</sequence>
<accession>S8CF20</accession>
<protein>
    <submittedName>
        <fullName evidence="1">Uncharacterized protein</fullName>
    </submittedName>
</protein>
<dbReference type="AlphaFoldDB" id="S8CF20"/>
<organism evidence="1 2">
    <name type="scientific">Genlisea aurea</name>
    <dbReference type="NCBI Taxonomy" id="192259"/>
    <lineage>
        <taxon>Eukaryota</taxon>
        <taxon>Viridiplantae</taxon>
        <taxon>Streptophyta</taxon>
        <taxon>Embryophyta</taxon>
        <taxon>Tracheophyta</taxon>
        <taxon>Spermatophyta</taxon>
        <taxon>Magnoliopsida</taxon>
        <taxon>eudicotyledons</taxon>
        <taxon>Gunneridae</taxon>
        <taxon>Pentapetalae</taxon>
        <taxon>asterids</taxon>
        <taxon>lamiids</taxon>
        <taxon>Lamiales</taxon>
        <taxon>Lentibulariaceae</taxon>
        <taxon>Genlisea</taxon>
    </lineage>
</organism>
<evidence type="ECO:0000313" key="2">
    <source>
        <dbReference type="Proteomes" id="UP000015453"/>
    </source>
</evidence>
<reference evidence="1 2" key="1">
    <citation type="journal article" date="2013" name="BMC Genomics">
        <title>The miniature genome of a carnivorous plant Genlisea aurea contains a low number of genes and short non-coding sequences.</title>
        <authorList>
            <person name="Leushkin E.V."/>
            <person name="Sutormin R.A."/>
            <person name="Nabieva E.R."/>
            <person name="Penin A.A."/>
            <person name="Kondrashov A.S."/>
            <person name="Logacheva M.D."/>
        </authorList>
    </citation>
    <scope>NUCLEOTIDE SEQUENCE [LARGE SCALE GENOMIC DNA]</scope>
</reference>
<gene>
    <name evidence="1" type="ORF">M569_09275</name>
</gene>
<dbReference type="Proteomes" id="UP000015453">
    <property type="component" value="Unassembled WGS sequence"/>
</dbReference>
<proteinExistence type="predicted"/>
<keyword evidence="2" id="KW-1185">Reference proteome</keyword>
<dbReference type="EMBL" id="AUSU01004187">
    <property type="protein sequence ID" value="EPS65509.1"/>
    <property type="molecule type" value="Genomic_DNA"/>
</dbReference>
<name>S8CF20_9LAMI</name>